<keyword evidence="2" id="KW-1185">Reference proteome</keyword>
<comment type="caution">
    <text evidence="1">The sequence shown here is derived from an EMBL/GenBank/DDBJ whole genome shotgun (WGS) entry which is preliminary data.</text>
</comment>
<gene>
    <name evidence="1" type="ORF">K0625_20760</name>
</gene>
<organism evidence="1 2">
    <name type="scientific">Shewanella nanhaiensis</name>
    <dbReference type="NCBI Taxonomy" id="2864872"/>
    <lineage>
        <taxon>Bacteria</taxon>
        <taxon>Pseudomonadati</taxon>
        <taxon>Pseudomonadota</taxon>
        <taxon>Gammaproteobacteria</taxon>
        <taxon>Alteromonadales</taxon>
        <taxon>Shewanellaceae</taxon>
        <taxon>Shewanella</taxon>
    </lineage>
</organism>
<dbReference type="RefSeq" id="WP_220111393.1">
    <property type="nucleotide sequence ID" value="NZ_JAHZST010000020.1"/>
</dbReference>
<dbReference type="Proteomes" id="UP001195963">
    <property type="component" value="Unassembled WGS sequence"/>
</dbReference>
<accession>A0ABS7E8N6</accession>
<evidence type="ECO:0000313" key="1">
    <source>
        <dbReference type="EMBL" id="MBW8186056.1"/>
    </source>
</evidence>
<reference evidence="1 2" key="1">
    <citation type="submission" date="2021-07" db="EMBL/GenBank/DDBJ databases">
        <title>Shewanella sp. nov, isolated from SCS.</title>
        <authorList>
            <person name="Cao W.R."/>
        </authorList>
    </citation>
    <scope>NUCLEOTIDE SEQUENCE [LARGE SCALE GENOMIC DNA]</scope>
    <source>
        <strain evidence="1 2">NR704-98</strain>
    </source>
</reference>
<name>A0ABS7E8N6_9GAMM</name>
<protein>
    <submittedName>
        <fullName evidence="1">Uncharacterized protein</fullName>
    </submittedName>
</protein>
<sequence>MAHADLCSEHLQNVINIESFDDIASQLKTIPNLKDEYETTAAFNNRVTVATNKINKKFFVYTSFDPSQLTYDADNKTLSIKSYAIDNKRTKYSRIFGYGSNFLDQVEYSSDNIDVVVSSKDKRKGTYTGQNSFGVKTKISAIERTTKAIFDKKAAYGADILVTPYPNGRSVDRSYVIGVFANVSPEIAKKFKETALSAVLIEPKHPYYVKGGTSKWGEPTLSNPVKIVETLEVIVADIQCAFITNAEHKVFLSIKTN</sequence>
<dbReference type="EMBL" id="JAHZST010000020">
    <property type="protein sequence ID" value="MBW8186056.1"/>
    <property type="molecule type" value="Genomic_DNA"/>
</dbReference>
<proteinExistence type="predicted"/>
<evidence type="ECO:0000313" key="2">
    <source>
        <dbReference type="Proteomes" id="UP001195963"/>
    </source>
</evidence>